<feature type="chain" id="PRO_5029759314" description="Gnk2-homologous domain-containing protein" evidence="6">
    <location>
        <begin position="26"/>
        <end position="269"/>
    </location>
</feature>
<dbReference type="Pfam" id="PF01657">
    <property type="entry name" value="Stress-antifung"/>
    <property type="match status" value="2"/>
</dbReference>
<dbReference type="InterPro" id="IPR050581">
    <property type="entry name" value="CRR_secretory_protein"/>
</dbReference>
<evidence type="ECO:0000256" key="2">
    <source>
        <dbReference type="ARBA" id="ARBA00022525"/>
    </source>
</evidence>
<organism evidence="8 9">
    <name type="scientific">Spirodela intermedia</name>
    <name type="common">Intermediate duckweed</name>
    <dbReference type="NCBI Taxonomy" id="51605"/>
    <lineage>
        <taxon>Eukaryota</taxon>
        <taxon>Viridiplantae</taxon>
        <taxon>Streptophyta</taxon>
        <taxon>Embryophyta</taxon>
        <taxon>Tracheophyta</taxon>
        <taxon>Spermatophyta</taxon>
        <taxon>Magnoliopsida</taxon>
        <taxon>Liliopsida</taxon>
        <taxon>Araceae</taxon>
        <taxon>Lemnoideae</taxon>
        <taxon>Spirodela</taxon>
    </lineage>
</organism>
<evidence type="ECO:0000313" key="9">
    <source>
        <dbReference type="Proteomes" id="UP000663760"/>
    </source>
</evidence>
<name>A0A7I8KV32_SPIIN</name>
<gene>
    <name evidence="8" type="ORF">SI8410_09012159</name>
</gene>
<keyword evidence="3 6" id="KW-0732">Signal</keyword>
<dbReference type="PROSITE" id="PS51473">
    <property type="entry name" value="GNK2"/>
    <property type="match status" value="2"/>
</dbReference>
<evidence type="ECO:0000256" key="3">
    <source>
        <dbReference type="ARBA" id="ARBA00022729"/>
    </source>
</evidence>
<feature type="domain" description="Gnk2-homologous" evidence="7">
    <location>
        <begin position="138"/>
        <end position="244"/>
    </location>
</feature>
<proteinExistence type="inferred from homology"/>
<evidence type="ECO:0000256" key="1">
    <source>
        <dbReference type="ARBA" id="ARBA00004613"/>
    </source>
</evidence>
<comment type="similarity">
    <text evidence="5">Belongs to the cysteine-rich repeat secretory protein family.</text>
</comment>
<keyword evidence="9" id="KW-1185">Reference proteome</keyword>
<dbReference type="CDD" id="cd23509">
    <property type="entry name" value="Gnk2-like"/>
    <property type="match status" value="2"/>
</dbReference>
<evidence type="ECO:0000313" key="8">
    <source>
        <dbReference type="EMBL" id="CAA7401481.1"/>
    </source>
</evidence>
<dbReference type="Gene3D" id="3.30.430.20">
    <property type="entry name" value="Gnk2 domain, C-X8-C-X2-C motif"/>
    <property type="match status" value="2"/>
</dbReference>
<evidence type="ECO:0000256" key="5">
    <source>
        <dbReference type="ARBA" id="ARBA00038515"/>
    </source>
</evidence>
<dbReference type="AlphaFoldDB" id="A0A7I8KV32"/>
<feature type="signal peptide" evidence="6">
    <location>
        <begin position="1"/>
        <end position="25"/>
    </location>
</feature>
<keyword evidence="4" id="KW-0677">Repeat</keyword>
<reference evidence="8" key="1">
    <citation type="submission" date="2020-02" db="EMBL/GenBank/DDBJ databases">
        <authorList>
            <person name="Scholz U."/>
            <person name="Mascher M."/>
            <person name="Fiebig A."/>
        </authorList>
    </citation>
    <scope>NUCLEOTIDE SEQUENCE</scope>
</reference>
<sequence>MPPPASSLLPLLFLLFLHPHPQCEAADSLAHYCSTDRSTTRLAASNIARVLLTLLSKTPSNGFYATSSGSGNTNKAYGLAQCRQDVRAADCKACLKDAAAQLPKLCPGQADARVWFDYCFLRYDTRPFTGQLDTGYGVFYISMTNISENAAEQRRFDRELGSLMSKVRGRAAARGSLGLAKLQTKFTPFVTIYALAQCTRDLSPLDCSQCVSTAVANFPGFCPHRNGCRALYSSCYVRYEIYPFFFPLAAGSSKAALAASLSIPVVVSP</sequence>
<feature type="domain" description="Gnk2-homologous" evidence="7">
    <location>
        <begin position="25"/>
        <end position="128"/>
    </location>
</feature>
<dbReference type="InterPro" id="IPR002902">
    <property type="entry name" value="GNK2"/>
</dbReference>
<evidence type="ECO:0000256" key="6">
    <source>
        <dbReference type="SAM" id="SignalP"/>
    </source>
</evidence>
<evidence type="ECO:0000259" key="7">
    <source>
        <dbReference type="PROSITE" id="PS51473"/>
    </source>
</evidence>
<dbReference type="PANTHER" id="PTHR32411">
    <property type="entry name" value="CYSTEINE-RICH REPEAT SECRETORY PROTEIN 38-RELATED"/>
    <property type="match status" value="1"/>
</dbReference>
<dbReference type="GO" id="GO:0005576">
    <property type="term" value="C:extracellular region"/>
    <property type="evidence" value="ECO:0007669"/>
    <property type="project" value="UniProtKB-SubCell"/>
</dbReference>
<dbReference type="PANTHER" id="PTHR32411:SF55">
    <property type="entry name" value="CYSTEINE-RICH REPEAT SECRETORY PROTEIN 55"/>
    <property type="match status" value="1"/>
</dbReference>
<protein>
    <recommendedName>
        <fullName evidence="7">Gnk2-homologous domain-containing protein</fullName>
    </recommendedName>
</protein>
<accession>A0A7I8KV32</accession>
<dbReference type="InterPro" id="IPR038408">
    <property type="entry name" value="GNK2_sf"/>
</dbReference>
<dbReference type="EMBL" id="LR746272">
    <property type="protein sequence ID" value="CAA7401481.1"/>
    <property type="molecule type" value="Genomic_DNA"/>
</dbReference>
<comment type="subcellular location">
    <subcellularLocation>
        <location evidence="1">Secreted</location>
    </subcellularLocation>
</comment>
<keyword evidence="2" id="KW-0964">Secreted</keyword>
<dbReference type="OrthoDB" id="1731016at2759"/>
<evidence type="ECO:0000256" key="4">
    <source>
        <dbReference type="ARBA" id="ARBA00022737"/>
    </source>
</evidence>
<dbReference type="Proteomes" id="UP000663760">
    <property type="component" value="Chromosome 9"/>
</dbReference>